<dbReference type="OrthoDB" id="24555at2759"/>
<dbReference type="InterPro" id="IPR039259">
    <property type="entry name" value="Protein_maelstrom"/>
</dbReference>
<dbReference type="AlphaFoldDB" id="A0A1D2N7K7"/>
<evidence type="ECO:0000256" key="10">
    <source>
        <dbReference type="ARBA" id="ARBA00023254"/>
    </source>
</evidence>
<evidence type="ECO:0000313" key="14">
    <source>
        <dbReference type="EMBL" id="ODN01211.1"/>
    </source>
</evidence>
<dbReference type="GO" id="GO:0045892">
    <property type="term" value="P:negative regulation of DNA-templated transcription"/>
    <property type="evidence" value="ECO:0007669"/>
    <property type="project" value="TreeGrafter"/>
</dbReference>
<organism evidence="14 15">
    <name type="scientific">Orchesella cincta</name>
    <name type="common">Springtail</name>
    <name type="synonym">Podura cincta</name>
    <dbReference type="NCBI Taxonomy" id="48709"/>
    <lineage>
        <taxon>Eukaryota</taxon>
        <taxon>Metazoa</taxon>
        <taxon>Ecdysozoa</taxon>
        <taxon>Arthropoda</taxon>
        <taxon>Hexapoda</taxon>
        <taxon>Collembola</taxon>
        <taxon>Entomobryomorpha</taxon>
        <taxon>Entomobryoidea</taxon>
        <taxon>Orchesellidae</taxon>
        <taxon>Orchesellinae</taxon>
        <taxon>Orchesella</taxon>
    </lineage>
</organism>
<dbReference type="GO" id="GO:0060964">
    <property type="term" value="P:regulation of miRNA-mediated gene silencing"/>
    <property type="evidence" value="ECO:0007669"/>
    <property type="project" value="InterPro"/>
</dbReference>
<evidence type="ECO:0000256" key="7">
    <source>
        <dbReference type="ARBA" id="ARBA00023125"/>
    </source>
</evidence>
<dbReference type="PANTHER" id="PTHR21358">
    <property type="entry name" value="PROTEIN MAELSTROM HOMOLOG"/>
    <property type="match status" value="1"/>
</dbReference>
<dbReference type="Proteomes" id="UP000094527">
    <property type="component" value="Unassembled WGS sequence"/>
</dbReference>
<comment type="subcellular location">
    <subcellularLocation>
        <location evidence="2">Cytoplasm</location>
    </subcellularLocation>
    <subcellularLocation>
        <location evidence="1">Nucleus</location>
    </subcellularLocation>
</comment>
<sequence>MPKQKKSPNSYYFFLKKNWEEFVRDDKNRKRFDFQEAASRFGHKWKQLSKDEKQPFEAMAKEEKEREKLNHNKKFTTFGESFAQVNGRALEQQEKQQQMKNFLKRLTSLPDAGDRPYIFMKAVYSVEEIRENNSRMYWPLEMSMAVFSLKEGIKYIYTVPIDTRVVPMGYSSAAMENAGRTLLPLPGDSSFPGESSDYKDILRHIFGFANHWLLYKAGYDVPGHYRVFFCHDKEKEPIMTGLQWMVDELKEASSVEKYQYLVDNLKLYNVNDLILAMNANAKEVNPSYISYLDTNLDKAAESVINKGNYDYREEIACPYHKSQMACMKMETCAQSIVLKRVFMLFDELLPAYGFTRTHRHEITNFKGARTGPIIKKKQEESPAKVDDTIEEPDWLKEEPQGRSSSPDGAYGGAWSIPSEQTEPSSSKPSRKRTNASRTSDEDDDAMPSWTRSPTREQFDTDDFPSLSGDSQRSSGSARGEVSWASRGRGSSARLPPPPANYANIRGARGRGSSIRTVGPSSGVGRGSTSSSMFEDEEDFPSLGASNSSFGRKTK</sequence>
<feature type="region of interest" description="Disordered" evidence="12">
    <location>
        <begin position="373"/>
        <end position="554"/>
    </location>
</feature>
<keyword evidence="8" id="KW-0943">RNA-mediated gene silencing</keyword>
<dbReference type="PANTHER" id="PTHR21358:SF4">
    <property type="entry name" value="PROTEIN MAELSTROM HOMOLOG"/>
    <property type="match status" value="1"/>
</dbReference>
<dbReference type="InterPro" id="IPR036910">
    <property type="entry name" value="HMG_box_dom_sf"/>
</dbReference>
<reference evidence="14 15" key="1">
    <citation type="journal article" date="2016" name="Genome Biol. Evol.">
        <title>Gene Family Evolution Reflects Adaptation to Soil Environmental Stressors in the Genome of the Collembolan Orchesella cincta.</title>
        <authorList>
            <person name="Faddeeva-Vakhrusheva A."/>
            <person name="Derks M.F."/>
            <person name="Anvar S.Y."/>
            <person name="Agamennone V."/>
            <person name="Suring W."/>
            <person name="Smit S."/>
            <person name="van Straalen N.M."/>
            <person name="Roelofs D."/>
        </authorList>
    </citation>
    <scope>NUCLEOTIDE SEQUENCE [LARGE SCALE GENOMIC DNA]</scope>
    <source>
        <tissue evidence="14">Mixed pool</tissue>
    </source>
</reference>
<evidence type="ECO:0000256" key="9">
    <source>
        <dbReference type="ARBA" id="ARBA00023242"/>
    </source>
</evidence>
<dbReference type="GO" id="GO:0043186">
    <property type="term" value="C:P granule"/>
    <property type="evidence" value="ECO:0007669"/>
    <property type="project" value="TreeGrafter"/>
</dbReference>
<comment type="caution">
    <text evidence="14">The sequence shown here is derived from an EMBL/GenBank/DDBJ whole genome shotgun (WGS) entry which is preliminary data.</text>
</comment>
<accession>A0A1D2N7K7</accession>
<keyword evidence="5" id="KW-0963">Cytoplasm</keyword>
<dbReference type="GO" id="GO:0007283">
    <property type="term" value="P:spermatogenesis"/>
    <property type="evidence" value="ECO:0007669"/>
    <property type="project" value="TreeGrafter"/>
</dbReference>
<feature type="compositionally biased region" description="Polar residues" evidence="12">
    <location>
        <begin position="417"/>
        <end position="427"/>
    </location>
</feature>
<name>A0A1D2N7K7_ORCCI</name>
<feature type="DNA-binding region" description="HMG box" evidence="11">
    <location>
        <begin position="4"/>
        <end position="75"/>
    </location>
</feature>
<evidence type="ECO:0000256" key="5">
    <source>
        <dbReference type="ARBA" id="ARBA00022490"/>
    </source>
</evidence>
<dbReference type="GO" id="GO:0034587">
    <property type="term" value="P:piRNA processing"/>
    <property type="evidence" value="ECO:0007669"/>
    <property type="project" value="TreeGrafter"/>
</dbReference>
<feature type="domain" description="HMG box" evidence="13">
    <location>
        <begin position="4"/>
        <end position="75"/>
    </location>
</feature>
<evidence type="ECO:0000256" key="1">
    <source>
        <dbReference type="ARBA" id="ARBA00004123"/>
    </source>
</evidence>
<evidence type="ECO:0000259" key="13">
    <source>
        <dbReference type="PROSITE" id="PS50118"/>
    </source>
</evidence>
<dbReference type="GO" id="GO:0007140">
    <property type="term" value="P:male meiotic nuclear division"/>
    <property type="evidence" value="ECO:0007669"/>
    <property type="project" value="TreeGrafter"/>
</dbReference>
<protein>
    <submittedName>
        <fullName evidence="14">Protein maelstrom</fullName>
    </submittedName>
</protein>
<dbReference type="GO" id="GO:0043565">
    <property type="term" value="F:sequence-specific DNA binding"/>
    <property type="evidence" value="ECO:0007669"/>
    <property type="project" value="TreeGrafter"/>
</dbReference>
<keyword evidence="6" id="KW-0221">Differentiation</keyword>
<feature type="compositionally biased region" description="Basic and acidic residues" evidence="12">
    <location>
        <begin position="376"/>
        <end position="400"/>
    </location>
</feature>
<dbReference type="Pfam" id="PF13017">
    <property type="entry name" value="Maelstrom"/>
    <property type="match status" value="1"/>
</dbReference>
<keyword evidence="4" id="KW-0217">Developmental protein</keyword>
<dbReference type="EMBL" id="LJIJ01000167">
    <property type="protein sequence ID" value="ODN01211.1"/>
    <property type="molecule type" value="Genomic_DNA"/>
</dbReference>
<evidence type="ECO:0000256" key="11">
    <source>
        <dbReference type="PROSITE-ProRule" id="PRU00267"/>
    </source>
</evidence>
<comment type="similarity">
    <text evidence="3">Belongs to the maelstrom family.</text>
</comment>
<dbReference type="CDD" id="cd21992">
    <property type="entry name" value="HMG-box_MAEL"/>
    <property type="match status" value="1"/>
</dbReference>
<evidence type="ECO:0000256" key="2">
    <source>
        <dbReference type="ARBA" id="ARBA00004496"/>
    </source>
</evidence>
<keyword evidence="15" id="KW-1185">Reference proteome</keyword>
<evidence type="ECO:0000256" key="3">
    <source>
        <dbReference type="ARBA" id="ARBA00007057"/>
    </source>
</evidence>
<dbReference type="PROSITE" id="PS50118">
    <property type="entry name" value="HMG_BOX_2"/>
    <property type="match status" value="1"/>
</dbReference>
<evidence type="ECO:0000256" key="12">
    <source>
        <dbReference type="SAM" id="MobiDB-lite"/>
    </source>
</evidence>
<proteinExistence type="inferred from homology"/>
<evidence type="ECO:0000313" key="15">
    <source>
        <dbReference type="Proteomes" id="UP000094527"/>
    </source>
</evidence>
<dbReference type="OMA" id="HEKEVYQ"/>
<dbReference type="GO" id="GO:0005634">
    <property type="term" value="C:nucleus"/>
    <property type="evidence" value="ECO:0007669"/>
    <property type="project" value="UniProtKB-SubCell"/>
</dbReference>
<dbReference type="SUPFAM" id="SSF47095">
    <property type="entry name" value="HMG-box"/>
    <property type="match status" value="1"/>
</dbReference>
<evidence type="ECO:0000256" key="6">
    <source>
        <dbReference type="ARBA" id="ARBA00022782"/>
    </source>
</evidence>
<evidence type="ECO:0000256" key="4">
    <source>
        <dbReference type="ARBA" id="ARBA00022473"/>
    </source>
</evidence>
<dbReference type="Gene3D" id="1.10.30.10">
    <property type="entry name" value="High mobility group box domain"/>
    <property type="match status" value="1"/>
</dbReference>
<dbReference type="InterPro" id="IPR009071">
    <property type="entry name" value="HMG_box_dom"/>
</dbReference>
<dbReference type="GO" id="GO:0030154">
    <property type="term" value="P:cell differentiation"/>
    <property type="evidence" value="ECO:0007669"/>
    <property type="project" value="UniProtKB-KW"/>
</dbReference>
<evidence type="ECO:0000256" key="8">
    <source>
        <dbReference type="ARBA" id="ARBA00023158"/>
    </source>
</evidence>
<feature type="compositionally biased region" description="Low complexity" evidence="12">
    <location>
        <begin position="504"/>
        <end position="531"/>
    </location>
</feature>
<keyword evidence="9 11" id="KW-0539">Nucleus</keyword>
<dbReference type="InterPro" id="IPR024970">
    <property type="entry name" value="Maelstrom"/>
</dbReference>
<gene>
    <name evidence="14" type="ORF">Ocin01_05472</name>
</gene>
<feature type="compositionally biased region" description="Low complexity" evidence="12">
    <location>
        <begin position="465"/>
        <end position="493"/>
    </location>
</feature>
<keyword evidence="10" id="KW-0469">Meiosis</keyword>
<dbReference type="Pfam" id="PF09011">
    <property type="entry name" value="HMG_box_2"/>
    <property type="match status" value="1"/>
</dbReference>
<feature type="compositionally biased region" description="Polar residues" evidence="12">
    <location>
        <begin position="543"/>
        <end position="554"/>
    </location>
</feature>
<keyword evidence="7 11" id="KW-0238">DNA-binding</keyword>